<dbReference type="SUPFAM" id="SSF52540">
    <property type="entry name" value="P-loop containing nucleoside triphosphate hydrolases"/>
    <property type="match status" value="1"/>
</dbReference>
<keyword evidence="2" id="KW-1185">Reference proteome</keyword>
<dbReference type="AlphaFoldDB" id="A0A1V9FUI0"/>
<dbReference type="PIRSF" id="PIRSF034285">
    <property type="entry name" value="UCP034285"/>
    <property type="match status" value="1"/>
</dbReference>
<dbReference type="OrthoDB" id="836928at2"/>
<dbReference type="RefSeq" id="WP_081150164.1">
    <property type="nucleotide sequence ID" value="NZ_LVYD01000054.1"/>
</dbReference>
<organism evidence="1 2">
    <name type="scientific">Niastella vici</name>
    <dbReference type="NCBI Taxonomy" id="1703345"/>
    <lineage>
        <taxon>Bacteria</taxon>
        <taxon>Pseudomonadati</taxon>
        <taxon>Bacteroidota</taxon>
        <taxon>Chitinophagia</taxon>
        <taxon>Chitinophagales</taxon>
        <taxon>Chitinophagaceae</taxon>
        <taxon>Niastella</taxon>
    </lineage>
</organism>
<gene>
    <name evidence="1" type="ORF">A3860_30425</name>
</gene>
<reference evidence="1 2" key="1">
    <citation type="submission" date="2016-03" db="EMBL/GenBank/DDBJ databases">
        <title>Niastella vici sp. nov., isolated from farmland soil.</title>
        <authorList>
            <person name="Chen L."/>
            <person name="Wang D."/>
            <person name="Yang S."/>
            <person name="Wang G."/>
        </authorList>
    </citation>
    <scope>NUCLEOTIDE SEQUENCE [LARGE SCALE GENOMIC DNA]</scope>
    <source>
        <strain evidence="1 2">DJ57</strain>
    </source>
</reference>
<dbReference type="Proteomes" id="UP000192796">
    <property type="component" value="Unassembled WGS sequence"/>
</dbReference>
<comment type="caution">
    <text evidence="1">The sequence shown here is derived from an EMBL/GenBank/DDBJ whole genome shotgun (WGS) entry which is preliminary data.</text>
</comment>
<dbReference type="EMBL" id="LVYD01000054">
    <property type="protein sequence ID" value="OQP62002.1"/>
    <property type="molecule type" value="Genomic_DNA"/>
</dbReference>
<evidence type="ECO:0000313" key="1">
    <source>
        <dbReference type="EMBL" id="OQP62002.1"/>
    </source>
</evidence>
<dbReference type="InterPro" id="IPR017026">
    <property type="entry name" value="ImuA"/>
</dbReference>
<accession>A0A1V9FUI0</accession>
<sequence>MAAKADIIAQLQKEILLLQGFKPASNDVTDWVGLEQIRSAFPNSTFPKGAIHEFFCTGPETIAASTGFITCLLSSLLKLQGATIWISSTRIIFPPSLKAFGIDPEKVLFINVRREKDKLFAMEEALKCDSIAAVIGHIDAISFTESRRFQLAVEQSKVTGFLLRCNPKNLITSCVTRWQITPAPGKTEDNLPGLGFPTWFVQLLKVRNGKPGSWEMQWRSGKLLIVPEPIIRVEPLRKIV</sequence>
<dbReference type="Gene3D" id="3.40.50.300">
    <property type="entry name" value="P-loop containing nucleotide triphosphate hydrolases"/>
    <property type="match status" value="1"/>
</dbReference>
<dbReference type="STRING" id="1703345.A3860_30425"/>
<proteinExistence type="predicted"/>
<evidence type="ECO:0000313" key="2">
    <source>
        <dbReference type="Proteomes" id="UP000192796"/>
    </source>
</evidence>
<protein>
    <submittedName>
        <fullName evidence="1">Error-prone repair protein ImuA</fullName>
    </submittedName>
</protein>
<name>A0A1V9FUI0_9BACT</name>
<dbReference type="InterPro" id="IPR027417">
    <property type="entry name" value="P-loop_NTPase"/>
</dbReference>